<dbReference type="InterPro" id="IPR016161">
    <property type="entry name" value="Ald_DH/histidinol_DH"/>
</dbReference>
<dbReference type="PIRSF" id="PIRSF000099">
    <property type="entry name" value="Histidinol_dh"/>
    <property type="match status" value="1"/>
</dbReference>
<evidence type="ECO:0000256" key="3">
    <source>
        <dbReference type="ARBA" id="ARBA00022723"/>
    </source>
</evidence>
<dbReference type="InterPro" id="IPR022695">
    <property type="entry name" value="Histidinol_DH_monofunct"/>
</dbReference>
<sequence length="426" mass="44604">MVKGIGALRTLSIEEIPSDCSEPVDPKALEQARAIVDSIRKGGEEALKATATKFKDIKEGEAYTCTPAELKAAFDGLPKDQQGVLTRVAERISKFAAAQRGSIKDATTDIPGGQAGQTVSPVETAGCYAPGGRYPLPSSVLMTACTARAAGVKKVWVASPHPDQVTMAAAYVAKADGMLRVGGAQAVATLSQGIGPVPKCDIIVGPGNQWVTAAKSLVSQTGTAIDMLAGPSEVLVIGDDTADPATVGADLLAQAEHDVEARPILVSTSKQLIEAVNSELVKQLAAMPSPNRETATEACKKGFAVVASSVDDAIAVSDRIAPEHLEIMTKHAMEVGMKCKHYGGLFVGRYAAEVLGDYGVGPNHVLPTAGTARYTGGLSVHTFLRIRTWMRIDRQEDSQAVVQDSVALARLEGLEGHARAAEKRLC</sequence>
<dbReference type="FunFam" id="3.40.50.1980:FF:000001">
    <property type="entry name" value="Histidinol dehydrogenase"/>
    <property type="match status" value="1"/>
</dbReference>
<dbReference type="GO" id="GO:0004399">
    <property type="term" value="F:histidinol dehydrogenase activity"/>
    <property type="evidence" value="ECO:0007669"/>
    <property type="project" value="InterPro"/>
</dbReference>
<keyword evidence="5" id="KW-0560">Oxidoreductase</keyword>
<dbReference type="EMBL" id="HBFK01000047">
    <property type="protein sequence ID" value="CAD8733549.1"/>
    <property type="molecule type" value="Transcribed_RNA"/>
</dbReference>
<dbReference type="Pfam" id="PF00815">
    <property type="entry name" value="Histidinol_dh"/>
    <property type="match status" value="1"/>
</dbReference>
<proteinExistence type="inferred from homology"/>
<dbReference type="GO" id="GO:0051287">
    <property type="term" value="F:NAD binding"/>
    <property type="evidence" value="ECO:0007669"/>
    <property type="project" value="InterPro"/>
</dbReference>
<evidence type="ECO:0000256" key="6">
    <source>
        <dbReference type="RuleBase" id="RU004175"/>
    </source>
</evidence>
<dbReference type="CDD" id="cd06572">
    <property type="entry name" value="Histidinol_dh"/>
    <property type="match status" value="1"/>
</dbReference>
<evidence type="ECO:0000256" key="5">
    <source>
        <dbReference type="ARBA" id="ARBA00023002"/>
    </source>
</evidence>
<dbReference type="AlphaFoldDB" id="A0A6T8G2Z7"/>
<protein>
    <recommendedName>
        <fullName evidence="8">Histidinol dehydrogenase</fullName>
    </recommendedName>
</protein>
<dbReference type="NCBIfam" id="TIGR00069">
    <property type="entry name" value="hisD"/>
    <property type="match status" value="1"/>
</dbReference>
<evidence type="ECO:0000256" key="1">
    <source>
        <dbReference type="ARBA" id="ARBA00001947"/>
    </source>
</evidence>
<dbReference type="Gene3D" id="1.20.5.1300">
    <property type="match status" value="1"/>
</dbReference>
<evidence type="ECO:0000256" key="2">
    <source>
        <dbReference type="ARBA" id="ARBA00010178"/>
    </source>
</evidence>
<organism evidence="7">
    <name type="scientific">Hemiselmis andersenii</name>
    <name type="common">Cryptophyte alga</name>
    <dbReference type="NCBI Taxonomy" id="464988"/>
    <lineage>
        <taxon>Eukaryota</taxon>
        <taxon>Cryptophyceae</taxon>
        <taxon>Cryptomonadales</taxon>
        <taxon>Hemiselmidaceae</taxon>
        <taxon>Hemiselmis</taxon>
    </lineage>
</organism>
<dbReference type="PRINTS" id="PR00083">
    <property type="entry name" value="HOLDHDRGNASE"/>
</dbReference>
<dbReference type="GO" id="GO:0046872">
    <property type="term" value="F:metal ion binding"/>
    <property type="evidence" value="ECO:0007669"/>
    <property type="project" value="UniProtKB-KW"/>
</dbReference>
<comment type="similarity">
    <text evidence="2 6">Belongs to the histidinol dehydrogenase family.</text>
</comment>
<dbReference type="GO" id="GO:0000105">
    <property type="term" value="P:L-histidine biosynthetic process"/>
    <property type="evidence" value="ECO:0007669"/>
    <property type="project" value="InterPro"/>
</dbReference>
<evidence type="ECO:0000256" key="4">
    <source>
        <dbReference type="ARBA" id="ARBA00022833"/>
    </source>
</evidence>
<comment type="cofactor">
    <cofactor evidence="1">
        <name>Zn(2+)</name>
        <dbReference type="ChEBI" id="CHEBI:29105"/>
    </cofactor>
</comment>
<evidence type="ECO:0000313" key="7">
    <source>
        <dbReference type="EMBL" id="CAD8733549.1"/>
    </source>
</evidence>
<dbReference type="InterPro" id="IPR012131">
    <property type="entry name" value="Hstdl_DH"/>
</dbReference>
<dbReference type="SUPFAM" id="SSF53720">
    <property type="entry name" value="ALDH-like"/>
    <property type="match status" value="1"/>
</dbReference>
<name>A0A6T8G2Z7_HEMAN</name>
<keyword evidence="4" id="KW-0862">Zinc</keyword>
<reference evidence="7" key="1">
    <citation type="submission" date="2021-01" db="EMBL/GenBank/DDBJ databases">
        <authorList>
            <person name="Corre E."/>
            <person name="Pelletier E."/>
            <person name="Niang G."/>
            <person name="Scheremetjew M."/>
            <person name="Finn R."/>
            <person name="Kale V."/>
            <person name="Holt S."/>
            <person name="Cochrane G."/>
            <person name="Meng A."/>
            <person name="Brown T."/>
            <person name="Cohen L."/>
        </authorList>
    </citation>
    <scope>NUCLEOTIDE SEQUENCE</scope>
    <source>
        <strain evidence="7">CCMP441</strain>
    </source>
</reference>
<dbReference type="GO" id="GO:0005829">
    <property type="term" value="C:cytosol"/>
    <property type="evidence" value="ECO:0007669"/>
    <property type="project" value="TreeGrafter"/>
</dbReference>
<keyword evidence="3" id="KW-0479">Metal-binding</keyword>
<gene>
    <name evidence="7" type="ORF">HAND1043_LOCUS40</name>
</gene>
<dbReference type="PANTHER" id="PTHR21256">
    <property type="entry name" value="HISTIDINOL DEHYDROGENASE HDH"/>
    <property type="match status" value="1"/>
</dbReference>
<dbReference type="PANTHER" id="PTHR21256:SF2">
    <property type="entry name" value="HISTIDINE BIOSYNTHESIS TRIFUNCTIONAL PROTEIN"/>
    <property type="match status" value="1"/>
</dbReference>
<evidence type="ECO:0008006" key="8">
    <source>
        <dbReference type="Google" id="ProtNLM"/>
    </source>
</evidence>
<dbReference type="Gene3D" id="3.40.50.1980">
    <property type="entry name" value="Nitrogenase molybdenum iron protein domain"/>
    <property type="match status" value="2"/>
</dbReference>
<accession>A0A6T8G2Z7</accession>